<keyword evidence="2" id="KW-1185">Reference proteome</keyword>
<protein>
    <submittedName>
        <fullName evidence="1">Uncharacterized protein</fullName>
    </submittedName>
</protein>
<evidence type="ECO:0000313" key="1">
    <source>
        <dbReference type="EMBL" id="MFD1323530.1"/>
    </source>
</evidence>
<proteinExistence type="predicted"/>
<dbReference type="RefSeq" id="WP_377572789.1">
    <property type="nucleotide sequence ID" value="NZ_JBHTMP010000033.1"/>
</dbReference>
<name>A0ABW3YHB7_9ACTN</name>
<evidence type="ECO:0000313" key="2">
    <source>
        <dbReference type="Proteomes" id="UP001597260"/>
    </source>
</evidence>
<gene>
    <name evidence="1" type="ORF">ACFQ4H_20800</name>
</gene>
<dbReference type="EMBL" id="JBHTMP010000033">
    <property type="protein sequence ID" value="MFD1323530.1"/>
    <property type="molecule type" value="Genomic_DNA"/>
</dbReference>
<dbReference type="Proteomes" id="UP001597260">
    <property type="component" value="Unassembled WGS sequence"/>
</dbReference>
<comment type="caution">
    <text evidence="1">The sequence shown here is derived from an EMBL/GenBank/DDBJ whole genome shotgun (WGS) entry which is preliminary data.</text>
</comment>
<accession>A0ABW3YHB7</accession>
<sequence length="75" mass="8069">MVAAQSRYEGGQVVGFHGMHPAVQALAAEFAHHGRERGDVLAYRSQCWATGKDTGERRAGPVSKCSGLVMIQIDN</sequence>
<reference evidence="2" key="1">
    <citation type="journal article" date="2019" name="Int. J. Syst. Evol. Microbiol.">
        <title>The Global Catalogue of Microorganisms (GCM) 10K type strain sequencing project: providing services to taxonomists for standard genome sequencing and annotation.</title>
        <authorList>
            <consortium name="The Broad Institute Genomics Platform"/>
            <consortium name="The Broad Institute Genome Sequencing Center for Infectious Disease"/>
            <person name="Wu L."/>
            <person name="Ma J."/>
        </authorList>
    </citation>
    <scope>NUCLEOTIDE SEQUENCE [LARGE SCALE GENOMIC DNA]</scope>
    <source>
        <strain evidence="2">JCM 31037</strain>
    </source>
</reference>
<organism evidence="1 2">
    <name type="scientific">Micromonospora sonneratiae</name>
    <dbReference type="NCBI Taxonomy" id="1184706"/>
    <lineage>
        <taxon>Bacteria</taxon>
        <taxon>Bacillati</taxon>
        <taxon>Actinomycetota</taxon>
        <taxon>Actinomycetes</taxon>
        <taxon>Micromonosporales</taxon>
        <taxon>Micromonosporaceae</taxon>
        <taxon>Micromonospora</taxon>
    </lineage>
</organism>